<dbReference type="EMBL" id="SHOA02000013">
    <property type="protein sequence ID" value="TDH68057.1"/>
    <property type="molecule type" value="Genomic_DNA"/>
</dbReference>
<dbReference type="RefSeq" id="XP_067817556.1">
    <property type="nucleotide sequence ID" value="XM_067962282.1"/>
</dbReference>
<name>A0A976IDN2_BRELC</name>
<evidence type="ECO:0000313" key="2">
    <source>
        <dbReference type="Proteomes" id="UP000294530"/>
    </source>
</evidence>
<protein>
    <submittedName>
        <fullName evidence="1">Uncharacterized protein</fullName>
    </submittedName>
</protein>
<dbReference type="AlphaFoldDB" id="A0A976IDN2"/>
<reference evidence="1 2" key="1">
    <citation type="journal article" date="2021" name="Genome Biol.">
        <title>AFLAP: assembly-free linkage analysis pipeline using k-mers from genome sequencing data.</title>
        <authorList>
            <person name="Fletcher K."/>
            <person name="Zhang L."/>
            <person name="Gil J."/>
            <person name="Han R."/>
            <person name="Cavanaugh K."/>
            <person name="Michelmore R."/>
        </authorList>
    </citation>
    <scope>NUCLEOTIDE SEQUENCE [LARGE SCALE GENOMIC DNA]</scope>
    <source>
        <strain evidence="1 2">SF5</strain>
    </source>
</reference>
<dbReference type="KEGG" id="blac:94347953"/>
<organism evidence="1 2">
    <name type="scientific">Bremia lactucae</name>
    <name type="common">Lettuce downy mildew</name>
    <dbReference type="NCBI Taxonomy" id="4779"/>
    <lineage>
        <taxon>Eukaryota</taxon>
        <taxon>Sar</taxon>
        <taxon>Stramenopiles</taxon>
        <taxon>Oomycota</taxon>
        <taxon>Peronosporomycetes</taxon>
        <taxon>Peronosporales</taxon>
        <taxon>Peronosporaceae</taxon>
        <taxon>Bremia</taxon>
    </lineage>
</organism>
<dbReference type="GeneID" id="94347953"/>
<evidence type="ECO:0000313" key="1">
    <source>
        <dbReference type="EMBL" id="TDH68057.1"/>
    </source>
</evidence>
<comment type="caution">
    <text evidence="1">The sequence shown here is derived from an EMBL/GenBank/DDBJ whole genome shotgun (WGS) entry which is preliminary data.</text>
</comment>
<accession>A0A976IDN2</accession>
<proteinExistence type="predicted"/>
<gene>
    <name evidence="1" type="ORF">CCR75_004194</name>
</gene>
<keyword evidence="2" id="KW-1185">Reference proteome</keyword>
<sequence length="84" mass="9339">MSTGYTTPAVSSGAYQVLLEDSGTRCFQEGRLSAQGRLYGLDECVLCEIATEWSCVHHVKLDLTEEERVQQSSSKVHGLAQFHY</sequence>
<dbReference type="Proteomes" id="UP000294530">
    <property type="component" value="Unassembled WGS sequence"/>
</dbReference>